<dbReference type="AlphaFoldDB" id="A0A7J8YT19"/>
<sequence length="187" mass="21704">MQHGPATQLASLPSSWIHKTYFNEVYENPFDLKDLQKYLCQVNRFIPSEIWPSGNSQAPWDVQKNPPTPYQKQLKQALEEYWTHIPDPKEWSQEYPMHCSQVIQDIPQTSVWKDIHETGGSSQNSKTKAPFPNNDVIPPDDLERRVEQLELKCYRAREEKKRKVEELNITSDIDTDYATGSKAESLG</sequence>
<comment type="caution">
    <text evidence="2">The sequence shown here is derived from an EMBL/GenBank/DDBJ whole genome shotgun (WGS) entry which is preliminary data.</text>
</comment>
<evidence type="ECO:0000256" key="1">
    <source>
        <dbReference type="SAM" id="MobiDB-lite"/>
    </source>
</evidence>
<dbReference type="Proteomes" id="UP000593577">
    <property type="component" value="Unassembled WGS sequence"/>
</dbReference>
<accession>A0A7J8YT19</accession>
<proteinExistence type="predicted"/>
<evidence type="ECO:0000313" key="2">
    <source>
        <dbReference type="EMBL" id="MBA0702718.1"/>
    </source>
</evidence>
<gene>
    <name evidence="2" type="ORF">Goari_022731</name>
</gene>
<feature type="region of interest" description="Disordered" evidence="1">
    <location>
        <begin position="115"/>
        <end position="142"/>
    </location>
</feature>
<dbReference type="EMBL" id="JABFAA010353283">
    <property type="protein sequence ID" value="MBA0702718.1"/>
    <property type="molecule type" value="Genomic_DNA"/>
</dbReference>
<feature type="region of interest" description="Disordered" evidence="1">
    <location>
        <begin position="160"/>
        <end position="187"/>
    </location>
</feature>
<name>A0A7J8YT19_GOSAI</name>
<reference evidence="2 3" key="1">
    <citation type="journal article" date="2019" name="Genome Biol. Evol.">
        <title>Insights into the evolution of the New World diploid cottons (Gossypium, subgenus Houzingenia) based on genome sequencing.</title>
        <authorList>
            <person name="Grover C.E."/>
            <person name="Arick M.A. 2nd"/>
            <person name="Thrash A."/>
            <person name="Conover J.L."/>
            <person name="Sanders W.S."/>
            <person name="Peterson D.G."/>
            <person name="Frelichowski J.E."/>
            <person name="Scheffler J.A."/>
            <person name="Scheffler B.E."/>
            <person name="Wendel J.F."/>
        </authorList>
    </citation>
    <scope>NUCLEOTIDE SEQUENCE [LARGE SCALE GENOMIC DNA]</scope>
    <source>
        <strain evidence="2">185</strain>
        <tissue evidence="2">Leaf</tissue>
    </source>
</reference>
<protein>
    <submittedName>
        <fullName evidence="2">Uncharacterized protein</fullName>
    </submittedName>
</protein>
<keyword evidence="3" id="KW-1185">Reference proteome</keyword>
<evidence type="ECO:0000313" key="3">
    <source>
        <dbReference type="Proteomes" id="UP000593577"/>
    </source>
</evidence>
<organism evidence="2 3">
    <name type="scientific">Gossypium aridum</name>
    <name type="common">American cotton</name>
    <name type="synonym">Erioxylum aridum</name>
    <dbReference type="NCBI Taxonomy" id="34290"/>
    <lineage>
        <taxon>Eukaryota</taxon>
        <taxon>Viridiplantae</taxon>
        <taxon>Streptophyta</taxon>
        <taxon>Embryophyta</taxon>
        <taxon>Tracheophyta</taxon>
        <taxon>Spermatophyta</taxon>
        <taxon>Magnoliopsida</taxon>
        <taxon>eudicotyledons</taxon>
        <taxon>Gunneridae</taxon>
        <taxon>Pentapetalae</taxon>
        <taxon>rosids</taxon>
        <taxon>malvids</taxon>
        <taxon>Malvales</taxon>
        <taxon>Malvaceae</taxon>
        <taxon>Malvoideae</taxon>
        <taxon>Gossypium</taxon>
    </lineage>
</organism>